<keyword evidence="2" id="KW-1133">Transmembrane helix</keyword>
<sequence length="1000" mass="111358">MDPSIPVIDVTSVKSAVSVWQQMLKTVRDVDVVKIADCKEDIDTLLVFAGLFSAVLTAFLVESYTLLQPDPNSEIAFLLRQSIAKNYTFSSGYLNSTTPFPGDPPPFNAPEWALQVNGLWFASLICSLSTASLAMLVKSWLREYLAIEWTVPQERLRAWEYRNAALAKWRIFEIASALPLLLQISLGLFFIGLCIFTAAIDERIGRSTLPLVAGWAFFIFATTAAPLVSPRCPYKVPLLKGTIRIIRRHIHYKLFAKISKYGLRAIHGAERAFRGLPVLSERILDKAMEILYWFSDPFPVWRTMRLDVHVLIMTVAPIISMMFTAIIIIPAMTLDLIVLPAMIGMASALGIAMRHVSTVPPSDGREEEDIVKNTGDETDLLLSIDETMVNDGFLEPMWDLVRHKNTSSDVLIVFAFGLIRHRASTSLGVPETYADIHGPVDLTSLSKLAYDLVTEIVFEAFKRHVHRPHAEASKTSIPSRWAQVGLAILLSKSRAQDSSYLPFLLSDDHMRGGILLEIAQNGGLHWSPVPSVVTLASFLWHTTAPVPPADPTGDLRSMWQGQLQDLLQRISSGERQALSRIIRDDLRYWMGDGLAMVPHAHEEFQHYCAAVYNSAVILVTLERDSPSHPALASVRATVEHMLHLLPQDDWPTRIQSDTVFVIVIPKLRVLLLTVEDDKPYDEVFRHAMNLYAGSLRFVREQRHAGPGEASQYLFTTNLPGDLFVGAGIVRGILYELWEFLQLFATLGMHRALSPIYRTQFAHACLLFVRPHIFSATADGCDTMRIWRQLAPMMQEALSSADNAPPEDKQTLSLAKQALERLVLCVPWCVDQFPKELLQVLADVVSTRDRPYYISSMGRLAEYLTMHEQKADLTDEPIHTVFRGPDYSPDVDRDLERADPSGTHYSTMEASEPFMQEPSRQAANFDDPMEEIEPGPPAEGFSATTAAWSANNSLGDPEVLPIRTDSSENPEAASGGATAAFHDPDLSGELFTAGSSAGNNQ</sequence>
<dbReference type="AlphaFoldDB" id="A0A9P3GR98"/>
<feature type="transmembrane region" description="Helical" evidence="2">
    <location>
        <begin position="44"/>
        <end position="61"/>
    </location>
</feature>
<keyword evidence="5" id="KW-1185">Reference proteome</keyword>
<dbReference type="Proteomes" id="UP000703269">
    <property type="component" value="Unassembled WGS sequence"/>
</dbReference>
<feature type="domain" description="DUF6535" evidence="3">
    <location>
        <begin position="20"/>
        <end position="197"/>
    </location>
</feature>
<comment type="caution">
    <text evidence="4">The sequence shown here is derived from an EMBL/GenBank/DDBJ whole genome shotgun (WGS) entry which is preliminary data.</text>
</comment>
<feature type="transmembrane region" description="Helical" evidence="2">
    <location>
        <begin position="310"/>
        <end position="331"/>
    </location>
</feature>
<dbReference type="OrthoDB" id="3269725at2759"/>
<accession>A0A9P3GR98</accession>
<protein>
    <recommendedName>
        <fullName evidence="3">DUF6535 domain-containing protein</fullName>
    </recommendedName>
</protein>
<evidence type="ECO:0000313" key="4">
    <source>
        <dbReference type="EMBL" id="GJE99696.1"/>
    </source>
</evidence>
<evidence type="ECO:0000259" key="3">
    <source>
        <dbReference type="Pfam" id="PF20153"/>
    </source>
</evidence>
<reference evidence="4 5" key="1">
    <citation type="submission" date="2021-08" db="EMBL/GenBank/DDBJ databases">
        <title>Draft Genome Sequence of Phanerochaete sordida strain YK-624.</title>
        <authorList>
            <person name="Mori T."/>
            <person name="Dohra H."/>
            <person name="Suzuki T."/>
            <person name="Kawagishi H."/>
            <person name="Hirai H."/>
        </authorList>
    </citation>
    <scope>NUCLEOTIDE SEQUENCE [LARGE SCALE GENOMIC DNA]</scope>
    <source>
        <strain evidence="4 5">YK-624</strain>
    </source>
</reference>
<name>A0A9P3GR98_9APHY</name>
<evidence type="ECO:0000313" key="5">
    <source>
        <dbReference type="Proteomes" id="UP000703269"/>
    </source>
</evidence>
<dbReference type="InterPro" id="IPR045338">
    <property type="entry name" value="DUF6535"/>
</dbReference>
<evidence type="ECO:0000256" key="1">
    <source>
        <dbReference type="SAM" id="MobiDB-lite"/>
    </source>
</evidence>
<proteinExistence type="predicted"/>
<feature type="compositionally biased region" description="Low complexity" evidence="1">
    <location>
        <begin position="941"/>
        <end position="952"/>
    </location>
</feature>
<feature type="transmembrane region" description="Helical" evidence="2">
    <location>
        <begin position="118"/>
        <end position="137"/>
    </location>
</feature>
<gene>
    <name evidence="4" type="ORF">PsYK624_159670</name>
</gene>
<dbReference type="Pfam" id="PF20153">
    <property type="entry name" value="DUF6535"/>
    <property type="match status" value="1"/>
</dbReference>
<evidence type="ECO:0000256" key="2">
    <source>
        <dbReference type="SAM" id="Phobius"/>
    </source>
</evidence>
<feature type="transmembrane region" description="Helical" evidence="2">
    <location>
        <begin position="212"/>
        <end position="230"/>
    </location>
</feature>
<dbReference type="EMBL" id="BPQB01000117">
    <property type="protein sequence ID" value="GJE99696.1"/>
    <property type="molecule type" value="Genomic_DNA"/>
</dbReference>
<feature type="region of interest" description="Disordered" evidence="1">
    <location>
        <begin position="878"/>
        <end position="1000"/>
    </location>
</feature>
<keyword evidence="2" id="KW-0472">Membrane</keyword>
<keyword evidence="2" id="KW-0812">Transmembrane</keyword>
<organism evidence="4 5">
    <name type="scientific">Phanerochaete sordida</name>
    <dbReference type="NCBI Taxonomy" id="48140"/>
    <lineage>
        <taxon>Eukaryota</taxon>
        <taxon>Fungi</taxon>
        <taxon>Dikarya</taxon>
        <taxon>Basidiomycota</taxon>
        <taxon>Agaricomycotina</taxon>
        <taxon>Agaricomycetes</taxon>
        <taxon>Polyporales</taxon>
        <taxon>Phanerochaetaceae</taxon>
        <taxon>Phanerochaete</taxon>
    </lineage>
</organism>
<feature type="transmembrane region" description="Helical" evidence="2">
    <location>
        <begin position="178"/>
        <end position="200"/>
    </location>
</feature>
<feature type="compositionally biased region" description="Basic and acidic residues" evidence="1">
    <location>
        <begin position="889"/>
        <end position="898"/>
    </location>
</feature>